<organism evidence="2 3">
    <name type="scientific">Amycolatopsis suaedae</name>
    <dbReference type="NCBI Taxonomy" id="2510978"/>
    <lineage>
        <taxon>Bacteria</taxon>
        <taxon>Bacillati</taxon>
        <taxon>Actinomycetota</taxon>
        <taxon>Actinomycetes</taxon>
        <taxon>Pseudonocardiales</taxon>
        <taxon>Pseudonocardiaceae</taxon>
        <taxon>Amycolatopsis</taxon>
    </lineage>
</organism>
<dbReference type="OrthoDB" id="4190732at2"/>
<dbReference type="InterPro" id="IPR013154">
    <property type="entry name" value="ADH-like_N"/>
</dbReference>
<dbReference type="InterPro" id="IPR020843">
    <property type="entry name" value="ER"/>
</dbReference>
<comment type="caution">
    <text evidence="2">The sequence shown here is derived from an EMBL/GenBank/DDBJ whole genome shotgun (WGS) entry which is preliminary data.</text>
</comment>
<evidence type="ECO:0000313" key="2">
    <source>
        <dbReference type="EMBL" id="RZQ63907.1"/>
    </source>
</evidence>
<keyword evidence="3" id="KW-1185">Reference proteome</keyword>
<dbReference type="Gene3D" id="3.90.180.10">
    <property type="entry name" value="Medium-chain alcohol dehydrogenases, catalytic domain"/>
    <property type="match status" value="1"/>
</dbReference>
<gene>
    <name evidence="2" type="ORF">EWH70_12230</name>
</gene>
<dbReference type="CDD" id="cd08241">
    <property type="entry name" value="QOR1"/>
    <property type="match status" value="1"/>
</dbReference>
<dbReference type="InterPro" id="IPR036291">
    <property type="entry name" value="NAD(P)-bd_dom_sf"/>
</dbReference>
<accession>A0A4Q7J9L0</accession>
<dbReference type="SMART" id="SM00829">
    <property type="entry name" value="PKS_ER"/>
    <property type="match status" value="1"/>
</dbReference>
<dbReference type="InterPro" id="IPR051397">
    <property type="entry name" value="Zn-ADH-like_protein"/>
</dbReference>
<dbReference type="SUPFAM" id="SSF51735">
    <property type="entry name" value="NAD(P)-binding Rossmann-fold domains"/>
    <property type="match status" value="1"/>
</dbReference>
<dbReference type="GO" id="GO:0008270">
    <property type="term" value="F:zinc ion binding"/>
    <property type="evidence" value="ECO:0007669"/>
    <property type="project" value="InterPro"/>
</dbReference>
<dbReference type="PANTHER" id="PTHR43677:SF4">
    <property type="entry name" value="QUINONE OXIDOREDUCTASE-LIKE PROTEIN 2"/>
    <property type="match status" value="1"/>
</dbReference>
<dbReference type="Pfam" id="PF08240">
    <property type="entry name" value="ADH_N"/>
    <property type="match status" value="1"/>
</dbReference>
<dbReference type="PROSITE" id="PS01162">
    <property type="entry name" value="QOR_ZETA_CRYSTAL"/>
    <property type="match status" value="1"/>
</dbReference>
<reference evidence="2 3" key="1">
    <citation type="submission" date="2019-02" db="EMBL/GenBank/DDBJ databases">
        <title>Draft genome sequence of Amycolatopsis sp. 8-3EHSu isolated from roots of Suaeda maritima.</title>
        <authorList>
            <person name="Duangmal K."/>
            <person name="Chantavorakit T."/>
        </authorList>
    </citation>
    <scope>NUCLEOTIDE SEQUENCE [LARGE SCALE GENOMIC DNA]</scope>
    <source>
        <strain evidence="2 3">8-3EHSu</strain>
    </source>
</reference>
<dbReference type="EMBL" id="SFCC01000005">
    <property type="protein sequence ID" value="RZQ63907.1"/>
    <property type="molecule type" value="Genomic_DNA"/>
</dbReference>
<dbReference type="GO" id="GO:0016491">
    <property type="term" value="F:oxidoreductase activity"/>
    <property type="evidence" value="ECO:0007669"/>
    <property type="project" value="InterPro"/>
</dbReference>
<name>A0A4Q7J9L0_9PSEU</name>
<feature type="domain" description="Enoyl reductase (ER)" evidence="1">
    <location>
        <begin position="11"/>
        <end position="319"/>
    </location>
</feature>
<dbReference type="SUPFAM" id="SSF50129">
    <property type="entry name" value="GroES-like"/>
    <property type="match status" value="1"/>
</dbReference>
<evidence type="ECO:0000259" key="1">
    <source>
        <dbReference type="SMART" id="SM00829"/>
    </source>
</evidence>
<dbReference type="InterPro" id="IPR002364">
    <property type="entry name" value="Quin_OxRdtase/zeta-crystal_CS"/>
</dbReference>
<sequence>MRAVRISALTGPDAAHCVEAEPPRPGPEDVLIDVHAAGVTFPDVLVTRGQHQFKPDLPFTPGYEVAGIVRSAPKGTRFTVGDRVAAIPHFGGYAEQVATNHRLVFPLPSSVSFTCGAGLPLNYLTADYALVRRGALRPGETVLVHGGAGGLGTAAVQLAKALKARVFAVVSSPEKAEIAAAAGADEVIFLDDFRQAVATLTDNVGVDMVFDPVGGDRFTDSLRSLKFEGRLLVLGFTGGEIPTVKVNRLLNRDIDVRGVAFGRPWWLDMDYLGVQWDRLLPHFESGRLSTLVGQTYPLSDASRALRDVDERRAIGKIVLRVS</sequence>
<dbReference type="Pfam" id="PF00107">
    <property type="entry name" value="ADH_zinc_N"/>
    <property type="match status" value="1"/>
</dbReference>
<protein>
    <submittedName>
        <fullName evidence="2">NADPH:quinone oxidoreductase family protein</fullName>
    </submittedName>
</protein>
<dbReference type="AlphaFoldDB" id="A0A4Q7J9L0"/>
<evidence type="ECO:0000313" key="3">
    <source>
        <dbReference type="Proteomes" id="UP000292003"/>
    </source>
</evidence>
<dbReference type="PANTHER" id="PTHR43677">
    <property type="entry name" value="SHORT-CHAIN DEHYDROGENASE/REDUCTASE"/>
    <property type="match status" value="1"/>
</dbReference>
<dbReference type="Proteomes" id="UP000292003">
    <property type="component" value="Unassembled WGS sequence"/>
</dbReference>
<dbReference type="RefSeq" id="WP_130475432.1">
    <property type="nucleotide sequence ID" value="NZ_SFCC01000005.1"/>
</dbReference>
<dbReference type="Gene3D" id="3.40.50.720">
    <property type="entry name" value="NAD(P)-binding Rossmann-like Domain"/>
    <property type="match status" value="1"/>
</dbReference>
<dbReference type="InterPro" id="IPR013149">
    <property type="entry name" value="ADH-like_C"/>
</dbReference>
<dbReference type="InterPro" id="IPR011032">
    <property type="entry name" value="GroES-like_sf"/>
</dbReference>
<proteinExistence type="predicted"/>